<keyword evidence="7" id="KW-0648">Protein biosynthesis</keyword>
<evidence type="ECO:0000256" key="9">
    <source>
        <dbReference type="ARBA" id="ARBA00047639"/>
    </source>
</evidence>
<evidence type="ECO:0000256" key="4">
    <source>
        <dbReference type="ARBA" id="ARBA00022490"/>
    </source>
</evidence>
<dbReference type="PIRSF" id="PIRSF001549">
    <property type="entry name" value="His-tRNA_synth"/>
    <property type="match status" value="1"/>
</dbReference>
<evidence type="ECO:0000256" key="2">
    <source>
        <dbReference type="ARBA" id="ARBA00012815"/>
    </source>
</evidence>
<keyword evidence="14" id="KW-1185">Reference proteome</keyword>
<dbReference type="Pfam" id="PF03129">
    <property type="entry name" value="HGTP_anticodon"/>
    <property type="match status" value="1"/>
</dbReference>
<comment type="similarity">
    <text evidence="1">Belongs to the class-II aminoacyl-tRNA synthetase family.</text>
</comment>
<dbReference type="NCBIfam" id="TIGR00442">
    <property type="entry name" value="hisS"/>
    <property type="match status" value="1"/>
</dbReference>
<dbReference type="Proteomes" id="UP000287224">
    <property type="component" value="Unassembled WGS sequence"/>
</dbReference>
<dbReference type="AlphaFoldDB" id="A0A401ZKD5"/>
<evidence type="ECO:0000313" key="13">
    <source>
        <dbReference type="EMBL" id="GCE07316.1"/>
    </source>
</evidence>
<keyword evidence="8" id="KW-0030">Aminoacyl-tRNA synthetase</keyword>
<accession>A0A401ZKD5</accession>
<evidence type="ECO:0000256" key="10">
    <source>
        <dbReference type="NCBIfam" id="TIGR00442"/>
    </source>
</evidence>
<feature type="domain" description="Aminoacyl-transfer RNA synthetases class-II family profile" evidence="12">
    <location>
        <begin position="25"/>
        <end position="352"/>
    </location>
</feature>
<dbReference type="PROSITE" id="PS50862">
    <property type="entry name" value="AA_TRNA_LIGASE_II"/>
    <property type="match status" value="1"/>
</dbReference>
<keyword evidence="4" id="KW-0963">Cytoplasm</keyword>
<evidence type="ECO:0000256" key="5">
    <source>
        <dbReference type="ARBA" id="ARBA00022741"/>
    </source>
</evidence>
<dbReference type="InterPro" id="IPR045864">
    <property type="entry name" value="aa-tRNA-synth_II/BPL/LPL"/>
</dbReference>
<feature type="binding site" evidence="11">
    <location>
        <begin position="80"/>
        <end position="82"/>
    </location>
    <ligand>
        <name>L-histidine</name>
        <dbReference type="ChEBI" id="CHEBI:57595"/>
    </ligand>
</feature>
<evidence type="ECO:0000256" key="3">
    <source>
        <dbReference type="ARBA" id="ARBA00017399"/>
    </source>
</evidence>
<evidence type="ECO:0000256" key="1">
    <source>
        <dbReference type="ARBA" id="ARBA00008226"/>
    </source>
</evidence>
<dbReference type="SUPFAM" id="SSF52954">
    <property type="entry name" value="Class II aaRS ABD-related"/>
    <property type="match status" value="1"/>
</dbReference>
<dbReference type="CDD" id="cd00773">
    <property type="entry name" value="HisRS-like_core"/>
    <property type="match status" value="1"/>
</dbReference>
<dbReference type="InterPro" id="IPR036621">
    <property type="entry name" value="Anticodon-bd_dom_sf"/>
</dbReference>
<dbReference type="RefSeq" id="WP_126598480.1">
    <property type="nucleotide sequence ID" value="NZ_BIFQ01000001.1"/>
</dbReference>
<dbReference type="GO" id="GO:0005524">
    <property type="term" value="F:ATP binding"/>
    <property type="evidence" value="ECO:0007669"/>
    <property type="project" value="UniProtKB-KW"/>
</dbReference>
<feature type="binding site" evidence="11">
    <location>
        <position position="124"/>
    </location>
    <ligand>
        <name>L-histidine</name>
        <dbReference type="ChEBI" id="CHEBI:57595"/>
    </ligand>
</feature>
<evidence type="ECO:0000259" key="12">
    <source>
        <dbReference type="PROSITE" id="PS50862"/>
    </source>
</evidence>
<dbReference type="GO" id="GO:0005737">
    <property type="term" value="C:cytoplasm"/>
    <property type="evidence" value="ECO:0007669"/>
    <property type="project" value="UniProtKB-UniRule"/>
</dbReference>
<evidence type="ECO:0000256" key="7">
    <source>
        <dbReference type="ARBA" id="ARBA00022917"/>
    </source>
</evidence>
<dbReference type="EC" id="6.1.1.21" evidence="2 10"/>
<feature type="binding site" evidence="11">
    <location>
        <position position="274"/>
    </location>
    <ligand>
        <name>L-histidine</name>
        <dbReference type="ChEBI" id="CHEBI:57595"/>
    </ligand>
</feature>
<dbReference type="OrthoDB" id="9800814at2"/>
<protein>
    <recommendedName>
        <fullName evidence="3 10">Histidine--tRNA ligase</fullName>
        <ecNumber evidence="2 10">6.1.1.21</ecNumber>
    </recommendedName>
</protein>
<evidence type="ECO:0000313" key="14">
    <source>
        <dbReference type="Proteomes" id="UP000287224"/>
    </source>
</evidence>
<dbReference type="GO" id="GO:0004821">
    <property type="term" value="F:histidine-tRNA ligase activity"/>
    <property type="evidence" value="ECO:0007669"/>
    <property type="project" value="UniProtKB-UniRule"/>
</dbReference>
<keyword evidence="13" id="KW-0436">Ligase</keyword>
<gene>
    <name evidence="13" type="ORF">KDAU_46450</name>
</gene>
<feature type="binding site" evidence="11">
    <location>
        <begin position="278"/>
        <end position="279"/>
    </location>
    <ligand>
        <name>L-histidine</name>
        <dbReference type="ChEBI" id="CHEBI:57595"/>
    </ligand>
</feature>
<dbReference type="Gene3D" id="3.40.50.800">
    <property type="entry name" value="Anticodon-binding domain"/>
    <property type="match status" value="1"/>
</dbReference>
<dbReference type="InterPro" id="IPR006195">
    <property type="entry name" value="aa-tRNA-synth_II"/>
</dbReference>
<sequence length="440" mass="50047">MTKVSGFVEWLPEQRIAELQWLDEIRRTFESYGFCSIETPSVEELDALLAKGETDKEIYVIKRLQGEGDKSEARLGLHYDLTVPLARYVAEHYNDLVFPFKRYQIQRVWRGERPQEGRYREFYQCDIDVINNNSVPQHFDAEMPVIVYEIFRRLGVQNFQMHINNRKVLQGYFEGLGIEDTIPVLRIVDKLDKIGHDGVLKQLQEQLDMQPELAERCLAIGKICTSDLSFVERVRDLGVRSELLDQGLEELRFVMSELSHLPEGVMLADLSIARGLDYYTGTVYEGKLVDFPAFGTVCSGGRYDDLTGSFINRKLPGVGISIGLTRLFAKLLAEKKIQTGPKSPTQVLVIFPSDERRAEAVQAASALRERGLNVEMYPTAIKQGQQLRYASRKGIPYVWFLPYEDKGHEVKNLLTGEQGAADLATWLPSERASGSDAEVR</sequence>
<dbReference type="InterPro" id="IPR004516">
    <property type="entry name" value="HisRS/HisZ"/>
</dbReference>
<proteinExistence type="inferred from homology"/>
<comment type="caution">
    <text evidence="13">The sequence shown here is derived from an EMBL/GenBank/DDBJ whole genome shotgun (WGS) entry which is preliminary data.</text>
</comment>
<dbReference type="InterPro" id="IPR015807">
    <property type="entry name" value="His-tRNA-ligase"/>
</dbReference>
<dbReference type="InterPro" id="IPR041715">
    <property type="entry name" value="HisRS-like_core"/>
</dbReference>
<keyword evidence="5" id="KW-0547">Nucleotide-binding</keyword>
<feature type="binding site" evidence="11">
    <location>
        <position position="128"/>
    </location>
    <ligand>
        <name>L-histidine</name>
        <dbReference type="ChEBI" id="CHEBI:57595"/>
    </ligand>
</feature>
<reference evidence="14" key="1">
    <citation type="submission" date="2018-12" db="EMBL/GenBank/DDBJ databases">
        <title>Tengunoibacter tsumagoiensis gen. nov., sp. nov., Dictyobacter kobayashii sp. nov., D. alpinus sp. nov., and D. joshuensis sp. nov. and description of Dictyobacteraceae fam. nov. within the order Ktedonobacterales isolated from Tengu-no-mugimeshi.</title>
        <authorList>
            <person name="Wang C.M."/>
            <person name="Zheng Y."/>
            <person name="Sakai Y."/>
            <person name="Toyoda A."/>
            <person name="Minakuchi Y."/>
            <person name="Abe K."/>
            <person name="Yokota A."/>
            <person name="Yabe S."/>
        </authorList>
    </citation>
    <scope>NUCLEOTIDE SEQUENCE [LARGE SCALE GENOMIC DNA]</scope>
    <source>
        <strain evidence="14">S-27</strain>
    </source>
</reference>
<feature type="binding site" evidence="11">
    <location>
        <position position="110"/>
    </location>
    <ligand>
        <name>L-histidine</name>
        <dbReference type="ChEBI" id="CHEBI:57595"/>
    </ligand>
</feature>
<dbReference type="Pfam" id="PF13393">
    <property type="entry name" value="tRNA-synt_His"/>
    <property type="match status" value="1"/>
</dbReference>
<dbReference type="SUPFAM" id="SSF55681">
    <property type="entry name" value="Class II aaRS and biotin synthetases"/>
    <property type="match status" value="1"/>
</dbReference>
<name>A0A401ZKD5_9CHLR</name>
<comment type="catalytic activity">
    <reaction evidence="9">
        <text>tRNA(His) + L-histidine + ATP = L-histidyl-tRNA(His) + AMP + diphosphate + H(+)</text>
        <dbReference type="Rhea" id="RHEA:17313"/>
        <dbReference type="Rhea" id="RHEA-COMP:9665"/>
        <dbReference type="Rhea" id="RHEA-COMP:9689"/>
        <dbReference type="ChEBI" id="CHEBI:15378"/>
        <dbReference type="ChEBI" id="CHEBI:30616"/>
        <dbReference type="ChEBI" id="CHEBI:33019"/>
        <dbReference type="ChEBI" id="CHEBI:57595"/>
        <dbReference type="ChEBI" id="CHEBI:78442"/>
        <dbReference type="ChEBI" id="CHEBI:78527"/>
        <dbReference type="ChEBI" id="CHEBI:456215"/>
        <dbReference type="EC" id="6.1.1.21"/>
    </reaction>
</comment>
<dbReference type="Gene3D" id="3.30.930.10">
    <property type="entry name" value="Bira Bifunctional Protein, Domain 2"/>
    <property type="match status" value="1"/>
</dbReference>
<keyword evidence="6" id="KW-0067">ATP-binding</keyword>
<dbReference type="PANTHER" id="PTHR11476">
    <property type="entry name" value="HISTIDYL-TRNA SYNTHETASE"/>
    <property type="match status" value="1"/>
</dbReference>
<dbReference type="PANTHER" id="PTHR11476:SF7">
    <property type="entry name" value="HISTIDINE--TRNA LIGASE"/>
    <property type="match status" value="1"/>
</dbReference>
<dbReference type="GO" id="GO:0006427">
    <property type="term" value="P:histidyl-tRNA aminoacylation"/>
    <property type="evidence" value="ECO:0007669"/>
    <property type="project" value="UniProtKB-UniRule"/>
</dbReference>
<evidence type="ECO:0000256" key="8">
    <source>
        <dbReference type="ARBA" id="ARBA00023146"/>
    </source>
</evidence>
<evidence type="ECO:0000256" key="11">
    <source>
        <dbReference type="PIRSR" id="PIRSR001549-1"/>
    </source>
</evidence>
<dbReference type="InterPro" id="IPR004154">
    <property type="entry name" value="Anticodon-bd"/>
</dbReference>
<dbReference type="EMBL" id="BIFQ01000001">
    <property type="protein sequence ID" value="GCE07316.1"/>
    <property type="molecule type" value="Genomic_DNA"/>
</dbReference>
<evidence type="ECO:0000256" key="6">
    <source>
        <dbReference type="ARBA" id="ARBA00022840"/>
    </source>
</evidence>
<organism evidence="13 14">
    <name type="scientific">Dictyobacter aurantiacus</name>
    <dbReference type="NCBI Taxonomy" id="1936993"/>
    <lineage>
        <taxon>Bacteria</taxon>
        <taxon>Bacillati</taxon>
        <taxon>Chloroflexota</taxon>
        <taxon>Ktedonobacteria</taxon>
        <taxon>Ktedonobacterales</taxon>
        <taxon>Dictyobacteraceae</taxon>
        <taxon>Dictyobacter</taxon>
    </lineage>
</organism>